<feature type="binding site" evidence="6">
    <location>
        <position position="179"/>
    </location>
    <ligand>
        <name>a divalent metal cation</name>
        <dbReference type="ChEBI" id="CHEBI:60240"/>
        <label>2</label>
        <note>catalytic</note>
    </ligand>
</feature>
<dbReference type="EMBL" id="JBHTCQ010000003">
    <property type="protein sequence ID" value="MFC7406584.1"/>
    <property type="molecule type" value="Genomic_DNA"/>
</dbReference>
<name>A0ABW2QAV2_9MICO</name>
<feature type="binding site" evidence="6">
    <location>
        <position position="243"/>
    </location>
    <ligand>
        <name>a divalent metal cation</name>
        <dbReference type="ChEBI" id="CHEBI:60240"/>
        <label>2</label>
        <note>catalytic</note>
    </ligand>
</feature>
<dbReference type="Gene3D" id="3.90.230.10">
    <property type="entry name" value="Creatinase/methionine aminopeptidase superfamily"/>
    <property type="match status" value="1"/>
</dbReference>
<comment type="catalytic activity">
    <reaction evidence="6 7">
        <text>Release of N-terminal amino acids, preferentially methionine, from peptides and arylamides.</text>
        <dbReference type="EC" id="3.4.11.18"/>
    </reaction>
</comment>
<dbReference type="InterPro" id="IPR002467">
    <property type="entry name" value="Pept_M24A_MAP1"/>
</dbReference>
<feature type="binding site" evidence="6">
    <location>
        <position position="110"/>
    </location>
    <ligand>
        <name>a divalent metal cation</name>
        <dbReference type="ChEBI" id="CHEBI:60240"/>
        <label>2</label>
        <note>catalytic</note>
    </ligand>
</feature>
<evidence type="ECO:0000259" key="8">
    <source>
        <dbReference type="Pfam" id="PF00557"/>
    </source>
</evidence>
<evidence type="ECO:0000313" key="10">
    <source>
        <dbReference type="Proteomes" id="UP001596455"/>
    </source>
</evidence>
<evidence type="ECO:0000256" key="2">
    <source>
        <dbReference type="ARBA" id="ARBA00022438"/>
    </source>
</evidence>
<comment type="cofactor">
    <cofactor evidence="6">
        <name>Co(2+)</name>
        <dbReference type="ChEBI" id="CHEBI:48828"/>
    </cofactor>
    <cofactor evidence="6">
        <name>Zn(2+)</name>
        <dbReference type="ChEBI" id="CHEBI:29105"/>
    </cofactor>
    <cofactor evidence="6">
        <name>Mn(2+)</name>
        <dbReference type="ChEBI" id="CHEBI:29035"/>
    </cofactor>
    <cofactor evidence="6">
        <name>Fe(2+)</name>
        <dbReference type="ChEBI" id="CHEBI:29033"/>
    </cofactor>
    <text evidence="6">Binds 2 divalent metal cations per subunit. Has a high-affinity and a low affinity metal-binding site. The true nature of the physiological cofactor is under debate. The enzyme is active with cobalt, zinc, manganese or divalent iron ions. Most likely, methionine aminopeptidases function as mononuclear Fe(2+)-metalloproteases under physiological conditions, and the catalytically relevant metal-binding site has been assigned to the histidine-containing high-affinity site.</text>
</comment>
<dbReference type="EC" id="3.4.11.18" evidence="6 7"/>
<evidence type="ECO:0000313" key="9">
    <source>
        <dbReference type="EMBL" id="MFC7406584.1"/>
    </source>
</evidence>
<dbReference type="PROSITE" id="PS00680">
    <property type="entry name" value="MAP_1"/>
    <property type="match status" value="1"/>
</dbReference>
<evidence type="ECO:0000256" key="7">
    <source>
        <dbReference type="RuleBase" id="RU003653"/>
    </source>
</evidence>
<evidence type="ECO:0000256" key="1">
    <source>
        <dbReference type="ARBA" id="ARBA00002521"/>
    </source>
</evidence>
<dbReference type="HAMAP" id="MF_01974">
    <property type="entry name" value="MetAP_1"/>
    <property type="match status" value="1"/>
</dbReference>
<evidence type="ECO:0000256" key="3">
    <source>
        <dbReference type="ARBA" id="ARBA00022670"/>
    </source>
</evidence>
<evidence type="ECO:0000256" key="5">
    <source>
        <dbReference type="ARBA" id="ARBA00022801"/>
    </source>
</evidence>
<dbReference type="NCBIfam" id="TIGR00500">
    <property type="entry name" value="met_pdase_I"/>
    <property type="match status" value="1"/>
</dbReference>
<feature type="binding site" evidence="6">
    <location>
        <position position="110"/>
    </location>
    <ligand>
        <name>a divalent metal cation</name>
        <dbReference type="ChEBI" id="CHEBI:60240"/>
        <label>1</label>
    </ligand>
</feature>
<dbReference type="Proteomes" id="UP001596455">
    <property type="component" value="Unassembled WGS sequence"/>
</dbReference>
<evidence type="ECO:0000256" key="4">
    <source>
        <dbReference type="ARBA" id="ARBA00022723"/>
    </source>
</evidence>
<dbReference type="Pfam" id="PF00557">
    <property type="entry name" value="Peptidase_M24"/>
    <property type="match status" value="1"/>
</dbReference>
<feature type="binding site" evidence="6">
    <location>
        <position position="186"/>
    </location>
    <ligand>
        <name>substrate</name>
    </ligand>
</feature>
<feature type="binding site" evidence="6">
    <location>
        <position position="99"/>
    </location>
    <ligand>
        <name>a divalent metal cation</name>
        <dbReference type="ChEBI" id="CHEBI:60240"/>
        <label>1</label>
    </ligand>
</feature>
<feature type="binding site" evidence="6">
    <location>
        <position position="243"/>
    </location>
    <ligand>
        <name>a divalent metal cation</name>
        <dbReference type="ChEBI" id="CHEBI:60240"/>
        <label>1</label>
    </ligand>
</feature>
<dbReference type="InterPro" id="IPR001714">
    <property type="entry name" value="Pept_M24_MAP"/>
</dbReference>
<reference evidence="10" key="1">
    <citation type="journal article" date="2019" name="Int. J. Syst. Evol. Microbiol.">
        <title>The Global Catalogue of Microorganisms (GCM) 10K type strain sequencing project: providing services to taxonomists for standard genome sequencing and annotation.</title>
        <authorList>
            <consortium name="The Broad Institute Genomics Platform"/>
            <consortium name="The Broad Institute Genome Sequencing Center for Infectious Disease"/>
            <person name="Wu L."/>
            <person name="Ma J."/>
        </authorList>
    </citation>
    <scope>NUCLEOTIDE SEQUENCE [LARGE SCALE GENOMIC DNA]</scope>
    <source>
        <strain evidence="10">JCM 1490</strain>
    </source>
</reference>
<dbReference type="PRINTS" id="PR00599">
    <property type="entry name" value="MAPEPTIDASE"/>
</dbReference>
<feature type="binding site" evidence="6">
    <location>
        <position position="82"/>
    </location>
    <ligand>
        <name>substrate</name>
    </ligand>
</feature>
<feature type="binding site" evidence="6">
    <location>
        <position position="212"/>
    </location>
    <ligand>
        <name>a divalent metal cation</name>
        <dbReference type="ChEBI" id="CHEBI:60240"/>
        <label>2</label>
        <note>catalytic</note>
    </ligand>
</feature>
<dbReference type="CDD" id="cd01086">
    <property type="entry name" value="MetAP1"/>
    <property type="match status" value="1"/>
</dbReference>
<comment type="caution">
    <text evidence="9">The sequence shown here is derived from an EMBL/GenBank/DDBJ whole genome shotgun (WGS) entry which is preliminary data.</text>
</comment>
<keyword evidence="5 6" id="KW-0378">Hydrolase</keyword>
<protein>
    <recommendedName>
        <fullName evidence="6 7">Methionine aminopeptidase</fullName>
        <shortName evidence="6">MAP</shortName>
        <shortName evidence="6">MetAP</shortName>
        <ecNumber evidence="6 7">3.4.11.18</ecNumber>
    </recommendedName>
    <alternativeName>
        <fullName evidence="6">Peptidase M</fullName>
    </alternativeName>
</protein>
<keyword evidence="10" id="KW-1185">Reference proteome</keyword>
<gene>
    <name evidence="6 9" type="primary">map</name>
    <name evidence="9" type="ORF">ACFQQL_15805</name>
</gene>
<dbReference type="SUPFAM" id="SSF55920">
    <property type="entry name" value="Creatinase/aminopeptidase"/>
    <property type="match status" value="1"/>
</dbReference>
<dbReference type="InterPro" id="IPR000994">
    <property type="entry name" value="Pept_M24"/>
</dbReference>
<keyword evidence="4 6" id="KW-0479">Metal-binding</keyword>
<evidence type="ECO:0000256" key="6">
    <source>
        <dbReference type="HAMAP-Rule" id="MF_01974"/>
    </source>
</evidence>
<dbReference type="RefSeq" id="WP_382396109.1">
    <property type="nucleotide sequence ID" value="NZ_JBHTCQ010000003.1"/>
</dbReference>
<proteinExistence type="inferred from homology"/>
<dbReference type="GO" id="GO:0004239">
    <property type="term" value="F:initiator methionyl aminopeptidase activity"/>
    <property type="evidence" value="ECO:0007669"/>
    <property type="project" value="UniProtKB-EC"/>
</dbReference>
<keyword evidence="2 6" id="KW-0031">Aminopeptidase</keyword>
<keyword evidence="3 6" id="KW-0645">Protease</keyword>
<dbReference type="PANTHER" id="PTHR43330">
    <property type="entry name" value="METHIONINE AMINOPEPTIDASE"/>
    <property type="match status" value="1"/>
</dbReference>
<comment type="function">
    <text evidence="1 6">Removes the N-terminal methionine from nascent proteins. The N-terminal methionine is often cleaved when the second residue in the primary sequence is small and uncharged (Met-Ala-, Cys, Gly, Pro, Ser, Thr, or Val). Requires deformylation of the N(alpha)-formylated initiator methionine before it can be hydrolyzed.</text>
</comment>
<accession>A0ABW2QAV2</accession>
<comment type="similarity">
    <text evidence="6">Belongs to the peptidase M24A family. Methionine aminopeptidase type 1 subfamily.</text>
</comment>
<sequence>MFGRERIEYKSPDQVRAMRRAGLVVADIHAALRAAVEPGMTTAQLDDVAAGVLRKAEAESNFLGYHGYPAHVCISVNEEIVHGIPGERVIADGDLVSFDCGAVVDGWHGDAAFSVVVGTPDAASQALADVTAEAMWAAVAAVATGERLGVVGDAVETVVESAAAEGRGEFSIVREYVGHGIGTAMHQPPDVVNYRTRDRGPRLRPGMCLAIEPMLAAGGPENRVLEDDWTVVTVDGSRAAHVEHTVAVLEDGVWVLTAPDGGAGALAERGLTVASLAES</sequence>
<organism evidence="9 10">
    <name type="scientific">Georgenia alba</name>
    <dbReference type="NCBI Taxonomy" id="2233858"/>
    <lineage>
        <taxon>Bacteria</taxon>
        <taxon>Bacillati</taxon>
        <taxon>Actinomycetota</taxon>
        <taxon>Actinomycetes</taxon>
        <taxon>Micrococcales</taxon>
        <taxon>Bogoriellaceae</taxon>
        <taxon>Georgenia</taxon>
    </lineage>
</organism>
<comment type="subunit">
    <text evidence="6">Monomer.</text>
</comment>
<dbReference type="InterPro" id="IPR036005">
    <property type="entry name" value="Creatinase/aminopeptidase-like"/>
</dbReference>
<dbReference type="PANTHER" id="PTHR43330:SF27">
    <property type="entry name" value="METHIONINE AMINOPEPTIDASE"/>
    <property type="match status" value="1"/>
</dbReference>
<feature type="domain" description="Peptidase M24" evidence="8">
    <location>
        <begin position="17"/>
        <end position="248"/>
    </location>
</feature>